<feature type="repeat" description="Pumilio" evidence="11">
    <location>
        <begin position="84"/>
        <end position="120"/>
    </location>
</feature>
<evidence type="ECO:0000256" key="11">
    <source>
        <dbReference type="PROSITE-ProRule" id="PRU00317"/>
    </source>
</evidence>
<evidence type="ECO:0000256" key="3">
    <source>
        <dbReference type="ARBA" id="ARBA00022670"/>
    </source>
</evidence>
<dbReference type="InterPro" id="IPR008753">
    <property type="entry name" value="Peptidase_M13_N"/>
</dbReference>
<dbReference type="Gene3D" id="1.10.1380.10">
    <property type="entry name" value="Neutral endopeptidase , domain2"/>
    <property type="match status" value="1"/>
</dbReference>
<feature type="compositionally biased region" description="Basic and acidic residues" evidence="12">
    <location>
        <begin position="893"/>
        <end position="919"/>
    </location>
</feature>
<keyword evidence="8" id="KW-0862">Zinc</keyword>
<evidence type="ECO:0000256" key="9">
    <source>
        <dbReference type="ARBA" id="ARBA00023049"/>
    </source>
</evidence>
<gene>
    <name evidence="15" type="ORF">M514_05518</name>
</gene>
<feature type="repeat" description="ANK" evidence="10">
    <location>
        <begin position="201"/>
        <end position="224"/>
    </location>
</feature>
<dbReference type="CDD" id="cd01897">
    <property type="entry name" value="NOG"/>
    <property type="match status" value="1"/>
</dbReference>
<evidence type="ECO:0000256" key="7">
    <source>
        <dbReference type="ARBA" id="ARBA00022801"/>
    </source>
</evidence>
<dbReference type="InterPro" id="IPR043128">
    <property type="entry name" value="Rev_trsase/Diguanyl_cyclase"/>
</dbReference>
<dbReference type="SUPFAM" id="SSF48403">
    <property type="entry name" value="Ankyrin repeat"/>
    <property type="match status" value="1"/>
</dbReference>
<dbReference type="InterPro" id="IPR000718">
    <property type="entry name" value="Peptidase_M13"/>
</dbReference>
<dbReference type="GO" id="GO:0004222">
    <property type="term" value="F:metalloendopeptidase activity"/>
    <property type="evidence" value="ECO:0007669"/>
    <property type="project" value="InterPro"/>
</dbReference>
<dbReference type="Pfam" id="PF01431">
    <property type="entry name" value="Peptidase_M13"/>
    <property type="match status" value="1"/>
</dbReference>
<dbReference type="InterPro" id="IPR042089">
    <property type="entry name" value="Peptidase_M13_dom_2"/>
</dbReference>
<dbReference type="Pfam" id="PF17835">
    <property type="entry name" value="NOG1_N"/>
    <property type="match status" value="1"/>
</dbReference>
<dbReference type="Gene3D" id="3.40.50.300">
    <property type="entry name" value="P-loop containing nucleotide triphosphate hydrolases"/>
    <property type="match status" value="1"/>
</dbReference>
<evidence type="ECO:0000256" key="2">
    <source>
        <dbReference type="ARBA" id="ARBA00007357"/>
    </source>
</evidence>
<dbReference type="InterPro" id="IPR055475">
    <property type="entry name" value="DUF7047"/>
</dbReference>
<dbReference type="GO" id="GO:0016485">
    <property type="term" value="P:protein processing"/>
    <property type="evidence" value="ECO:0007669"/>
    <property type="project" value="TreeGrafter"/>
</dbReference>
<dbReference type="GO" id="GO:0046872">
    <property type="term" value="F:metal ion binding"/>
    <property type="evidence" value="ECO:0007669"/>
    <property type="project" value="UniProtKB-KW"/>
</dbReference>
<dbReference type="GO" id="GO:0042575">
    <property type="term" value="C:DNA polymerase complex"/>
    <property type="evidence" value="ECO:0007669"/>
    <property type="project" value="UniProtKB-ARBA"/>
</dbReference>
<dbReference type="InterPro" id="IPR001313">
    <property type="entry name" value="Pumilio_RNA-bd_rpt"/>
</dbReference>
<evidence type="ECO:0000256" key="4">
    <source>
        <dbReference type="ARBA" id="ARBA00022723"/>
    </source>
</evidence>
<evidence type="ECO:0000256" key="1">
    <source>
        <dbReference type="ARBA" id="ARBA00001947"/>
    </source>
</evidence>
<feature type="repeat" description="ANK" evidence="10">
    <location>
        <begin position="235"/>
        <end position="268"/>
    </location>
</feature>
<organism evidence="15">
    <name type="scientific">Trichuris suis</name>
    <name type="common">pig whipworm</name>
    <dbReference type="NCBI Taxonomy" id="68888"/>
    <lineage>
        <taxon>Eukaryota</taxon>
        <taxon>Metazoa</taxon>
        <taxon>Ecdysozoa</taxon>
        <taxon>Nematoda</taxon>
        <taxon>Enoplea</taxon>
        <taxon>Dorylaimia</taxon>
        <taxon>Trichinellida</taxon>
        <taxon>Trichuridae</taxon>
        <taxon>Trichuris</taxon>
    </lineage>
</organism>
<dbReference type="InterPro" id="IPR024079">
    <property type="entry name" value="MetalloPept_cat_dom_sf"/>
</dbReference>
<comment type="cofactor">
    <cofactor evidence="1">
        <name>Zn(2+)</name>
        <dbReference type="ChEBI" id="CHEBI:29105"/>
    </cofactor>
</comment>
<evidence type="ECO:0000256" key="6">
    <source>
        <dbReference type="ARBA" id="ARBA00022741"/>
    </source>
</evidence>
<dbReference type="InterPro" id="IPR031167">
    <property type="entry name" value="G_OBG"/>
</dbReference>
<dbReference type="InterPro" id="IPR012337">
    <property type="entry name" value="RNaseH-like_sf"/>
</dbReference>
<dbReference type="PROSITE" id="PS50297">
    <property type="entry name" value="ANK_REP_REGION"/>
    <property type="match status" value="3"/>
</dbReference>
<name>A0A085N030_9BILA</name>
<dbReference type="GO" id="GO:0003723">
    <property type="term" value="F:RNA binding"/>
    <property type="evidence" value="ECO:0007669"/>
    <property type="project" value="InterPro"/>
</dbReference>
<evidence type="ECO:0000256" key="12">
    <source>
        <dbReference type="SAM" id="MobiDB-lite"/>
    </source>
</evidence>
<dbReference type="Gene3D" id="1.20.120.1190">
    <property type="match status" value="1"/>
</dbReference>
<evidence type="ECO:0000313" key="15">
    <source>
        <dbReference type="EMBL" id="KFD62826.1"/>
    </source>
</evidence>
<dbReference type="Proteomes" id="UP000030758">
    <property type="component" value="Unassembled WGS sequence"/>
</dbReference>
<feature type="compositionally biased region" description="Polar residues" evidence="12">
    <location>
        <begin position="289"/>
        <end position="298"/>
    </location>
</feature>
<dbReference type="Pfam" id="PF05649">
    <property type="entry name" value="Peptidase_M13_N"/>
    <property type="match status" value="1"/>
</dbReference>
<dbReference type="InterPro" id="IPR001584">
    <property type="entry name" value="Integrase_cat-core"/>
</dbReference>
<dbReference type="Gene3D" id="3.30.420.10">
    <property type="entry name" value="Ribonuclease H-like superfamily/Ribonuclease H"/>
    <property type="match status" value="2"/>
</dbReference>
<feature type="region of interest" description="Disordered" evidence="12">
    <location>
        <begin position="880"/>
        <end position="942"/>
    </location>
</feature>
<feature type="region of interest" description="Disordered" evidence="12">
    <location>
        <begin position="287"/>
        <end position="306"/>
    </location>
</feature>
<dbReference type="SUPFAM" id="SSF55486">
    <property type="entry name" value="Metalloproteases ('zincins'), catalytic domain"/>
    <property type="match status" value="1"/>
</dbReference>
<dbReference type="InterPro" id="IPR027417">
    <property type="entry name" value="P-loop_NTPase"/>
</dbReference>
<keyword evidence="6" id="KW-0547">Nucleotide-binding</keyword>
<dbReference type="Gene3D" id="3.10.10.10">
    <property type="entry name" value="HIV Type 1 Reverse Transcriptase, subunit A, domain 1"/>
    <property type="match status" value="1"/>
</dbReference>
<dbReference type="Gene3D" id="1.25.40.20">
    <property type="entry name" value="Ankyrin repeat-containing domain"/>
    <property type="match status" value="1"/>
</dbReference>
<dbReference type="InterPro" id="IPR018497">
    <property type="entry name" value="Peptidase_M13_C"/>
</dbReference>
<dbReference type="PROSITE" id="PS50994">
    <property type="entry name" value="INTEGRASE"/>
    <property type="match status" value="1"/>
</dbReference>
<dbReference type="CDD" id="cd08662">
    <property type="entry name" value="M13"/>
    <property type="match status" value="1"/>
</dbReference>
<dbReference type="Pfam" id="PF13456">
    <property type="entry name" value="RVT_3"/>
    <property type="match status" value="1"/>
</dbReference>
<dbReference type="Pfam" id="PF08155">
    <property type="entry name" value="NOGCT"/>
    <property type="match status" value="1"/>
</dbReference>
<dbReference type="SUPFAM" id="SSF52540">
    <property type="entry name" value="P-loop containing nucleoside triphosphate hydrolases"/>
    <property type="match status" value="1"/>
</dbReference>
<evidence type="ECO:0000256" key="5">
    <source>
        <dbReference type="ARBA" id="ARBA00022737"/>
    </source>
</evidence>
<dbReference type="PROSITE" id="PS50302">
    <property type="entry name" value="PUM"/>
    <property type="match status" value="1"/>
</dbReference>
<dbReference type="SUPFAM" id="SSF53098">
    <property type="entry name" value="Ribonuclease H-like"/>
    <property type="match status" value="1"/>
</dbReference>
<feature type="non-terminal residue" evidence="15">
    <location>
        <position position="1"/>
    </location>
</feature>
<dbReference type="Pfam" id="PF23088">
    <property type="entry name" value="DUF7047"/>
    <property type="match status" value="1"/>
</dbReference>
<dbReference type="GO" id="GO:0004523">
    <property type="term" value="F:RNA-DNA hybrid ribonuclease activity"/>
    <property type="evidence" value="ECO:0007669"/>
    <property type="project" value="InterPro"/>
</dbReference>
<dbReference type="InterPro" id="IPR002156">
    <property type="entry name" value="RNaseH_domain"/>
</dbReference>
<keyword evidence="5" id="KW-0677">Repeat</keyword>
<dbReference type="GO" id="GO:0005525">
    <property type="term" value="F:GTP binding"/>
    <property type="evidence" value="ECO:0007669"/>
    <property type="project" value="InterPro"/>
</dbReference>
<keyword evidence="10" id="KW-0040">ANK repeat</keyword>
<dbReference type="InterPro" id="IPR002110">
    <property type="entry name" value="Ankyrin_rpt"/>
</dbReference>
<dbReference type="SUPFAM" id="SSF56672">
    <property type="entry name" value="DNA/RNA polymerases"/>
    <property type="match status" value="1"/>
</dbReference>
<dbReference type="PANTHER" id="PTHR11733">
    <property type="entry name" value="ZINC METALLOPROTEASE FAMILY M13 NEPRILYSIN-RELATED"/>
    <property type="match status" value="1"/>
</dbReference>
<dbReference type="SMART" id="SM00248">
    <property type="entry name" value="ANK"/>
    <property type="match status" value="5"/>
</dbReference>
<dbReference type="EMBL" id="KL367587">
    <property type="protein sequence ID" value="KFD62826.1"/>
    <property type="molecule type" value="Genomic_DNA"/>
</dbReference>
<dbReference type="PROSITE" id="PS50088">
    <property type="entry name" value="ANK_REPEAT"/>
    <property type="match status" value="3"/>
</dbReference>
<feature type="domain" description="Integrase catalytic" evidence="13">
    <location>
        <begin position="1599"/>
        <end position="1720"/>
    </location>
</feature>
<dbReference type="InterPro" id="IPR006073">
    <property type="entry name" value="GTP-bd"/>
</dbReference>
<dbReference type="InterPro" id="IPR041623">
    <property type="entry name" value="NOG1_N"/>
</dbReference>
<dbReference type="InterPro" id="IPR036397">
    <property type="entry name" value="RNaseH_sf"/>
</dbReference>
<evidence type="ECO:0000256" key="10">
    <source>
        <dbReference type="PROSITE-ProRule" id="PRU00023"/>
    </source>
</evidence>
<dbReference type="Gene3D" id="3.30.70.270">
    <property type="match status" value="1"/>
</dbReference>
<keyword evidence="4" id="KW-0479">Metal-binding</keyword>
<dbReference type="InterPro" id="IPR043502">
    <property type="entry name" value="DNA/RNA_pol_sf"/>
</dbReference>
<reference evidence="15" key="1">
    <citation type="journal article" date="2014" name="Nat. Genet.">
        <title>Genome and transcriptome of the porcine whipworm Trichuris suis.</title>
        <authorList>
            <person name="Jex A.R."/>
            <person name="Nejsum P."/>
            <person name="Schwarz E.M."/>
            <person name="Hu L."/>
            <person name="Young N.D."/>
            <person name="Hall R.S."/>
            <person name="Korhonen P.K."/>
            <person name="Liao S."/>
            <person name="Thamsborg S."/>
            <person name="Xia J."/>
            <person name="Xu P."/>
            <person name="Wang S."/>
            <person name="Scheerlinck J.P."/>
            <person name="Hofmann A."/>
            <person name="Sternberg P.W."/>
            <person name="Wang J."/>
            <person name="Gasser R.B."/>
        </authorList>
    </citation>
    <scope>NUCLEOTIDE SEQUENCE [LARGE SCALE GENOMIC DNA]</scope>
    <source>
        <strain evidence="15">DCEP-RM93F</strain>
    </source>
</reference>
<dbReference type="InterPro" id="IPR036770">
    <property type="entry name" value="Ankyrin_rpt-contain_sf"/>
</dbReference>
<dbReference type="PROSITE" id="PS51885">
    <property type="entry name" value="NEPRILYSIN"/>
    <property type="match status" value="1"/>
</dbReference>
<keyword evidence="7" id="KW-0378">Hydrolase</keyword>
<dbReference type="PRINTS" id="PR00786">
    <property type="entry name" value="NEPRILYSIN"/>
</dbReference>
<feature type="repeat" description="ANK" evidence="10">
    <location>
        <begin position="132"/>
        <end position="167"/>
    </location>
</feature>
<dbReference type="InterPro" id="IPR012973">
    <property type="entry name" value="NOG_C"/>
</dbReference>
<proteinExistence type="inferred from homology"/>
<dbReference type="GO" id="GO:0015074">
    <property type="term" value="P:DNA integration"/>
    <property type="evidence" value="ECO:0007669"/>
    <property type="project" value="InterPro"/>
</dbReference>
<dbReference type="GO" id="GO:0005886">
    <property type="term" value="C:plasma membrane"/>
    <property type="evidence" value="ECO:0007669"/>
    <property type="project" value="TreeGrafter"/>
</dbReference>
<feature type="compositionally biased region" description="Basic residues" evidence="12">
    <location>
        <begin position="920"/>
        <end position="939"/>
    </location>
</feature>
<protein>
    <submittedName>
        <fullName evidence="15">Uncharacterized protein</fullName>
    </submittedName>
</protein>
<evidence type="ECO:0000259" key="14">
    <source>
        <dbReference type="PROSITE" id="PS51710"/>
    </source>
</evidence>
<dbReference type="Pfam" id="PF12796">
    <property type="entry name" value="Ank_2"/>
    <property type="match status" value="2"/>
</dbReference>
<accession>A0A085N030</accession>
<dbReference type="Pfam" id="PF01926">
    <property type="entry name" value="MMR_HSR1"/>
    <property type="match status" value="1"/>
</dbReference>
<feature type="region of interest" description="Disordered" evidence="12">
    <location>
        <begin position="834"/>
        <end position="853"/>
    </location>
</feature>
<dbReference type="PANTHER" id="PTHR11733:SF240">
    <property type="entry name" value="GH14155P-RELATED"/>
    <property type="match status" value="1"/>
</dbReference>
<evidence type="ECO:0000259" key="13">
    <source>
        <dbReference type="PROSITE" id="PS50994"/>
    </source>
</evidence>
<sequence>ISGAQSHALLEDLESSIISWLDRGDVKNLEKLVLLGFGDMMLGLIDQARHRASIKFLRQLPSYQAKIDAIHHAVERKDLQTLKELVKKNKLALARDRFGTTVLQKAVMNNDFNTVVWLLNKFPRVVDVQDNNKRTALHYAAVLSSHEGDKIYQFLLNAGANLQIKDREKISKIHEAVKSGDMAATQMLATAKKWAIARNRQGETPLHTAVNNDRLDILKYLLQKFPETVNAKDYQLRTPLHYAAGRGVDNECYKYLLEAGADENSKDCDGRKPKYYITHPESLRVKLSRSPSAEVHNNSDASSLDSQDSLEITTSSGCLLLRALRRSFIFRRAKMVHYNFKGITVVPTSKQLKEIFLSKTQRKTPTVIHRHYAISRIRQFYSRKVKFMQQSIHDRLSLMLDEFPKLDEIHPFYADLMNILYDRDHYKIALGQISIARNLVDKMCKILTRQKDSLLYLEQVRQHLSRLPSIDPNTRTLIICGFPNVGKSSLINKLTRADVEVQPYAFTTKSLYVGHMDYKYLRWQVIDTPGILDQPLEERNTIEMQAITALAHIRAAVLYIMDVSEQCNYGIEEQAIRTFISIALSVKFQIALFESIQPLFANKPVLVGLNKCDIRKVEELPPEKQVTIQFLFAISICCLQKLLEVFASGGVPVFSISTVTLEGIMNMRNEACDLLLESRIEEKLNSKTGSSLANRLHVAIPAKVEGLERPPFIPDAVLQKRSAMVIDEQKEKKLLERDIELQLGDDYTLDLKKNYLLCDEEKYDKIPEIWEGHNIADFMDPANLDKLKALEEEERLHEKAGFYDSDMEVDDEETADLLKQAALIRKRQMLIMKESRERRMSSRPRLPRQGRVVERNVNRLRKELADRGLEIGRKRLRHLTESEVSRPSSQKRVRFETSTDRSRSSSKVPPRDEQGVNEKVKKKVVSMGRKAQKSLQRKARIGESDRRIPWKRVRGGAAGAGILPSQTMIGALPTVQVEVDGVERNVLVDTGKSPASIIASAEGGRAKVDVVVTVRKPLGFDFILGMNAVMALGGVSISPRRHVRFGTEREEISAAGVAGIKLEEKDFALTFDPVARCWTAAWRWSDGRGPEVLRNKVKEYAPAAGAKTAYREELRNWIENGWLVPYDEKKYGPAKGLIPLMAVVQRSKEKVRPVMDFRELNAFIETFTADADVCAQRLREWRRQGPNVSVIDLKAAYLQIHVEKSLWPFQTVIFDGRRFCLTRLGFGLNVAPLVMKAVLNCVLAKDEDIKRGTSAYLDDILVNEDIVKASRVEEHLERYGLLCKPPERVGDGTRVLGLRVWGERDRLVWRRDTKVGDVPQRLSRRSVFSYCGRLTGHFPVCGWLRVAAAFLKRAVTAATSSWDEAVESSWLKTFLGEIAARMRSRDPVRGTWNVSGERARLWVDASALAIGASRWVDGSIVEDAAWLRPNDACHINMAEVDAAIKGLNLALSWNMKTVELMTDSSTVFRWISNGLSGRTRLKTERDNEMLIRRRIGTVLSLVREYDLKLTVKLVKSADNKADVLTRVPHRWLAIASAANKPVCAATCDGNAEQWISRVHHTAGHPGVRRTTYFARRVQPTVSRRLVRQVVTDCEVCRTVDPAPVKWKRGTLAVQETWRRVGMDITHYRGRPYLTLIDCGPSRFAVWRSLRLQASADVVQELEAVFCERGAPEELLADNDTAFKSKMFAQLMVRWNVNLRFRCAYVPSGNGIAERCHRTVKVIAARKGCSISEAVYLYNMTPRDDCTAQSAPASEIYRYDVRLRGFGEPRKEEQPKHGPYAVGDKVWVKPPGARCDTHYRPGTVTGTLSRQAAIVNGTPRHVRDLRRRPHSEEAGNKELQADDQDDDLVIYFPGQDAARPEDLGKVTGTATDGLRRTSCSFVRFCKINSPMSAERKLSYLYAVVGLLSILAVSFLIALIVVLLDRDGPAPTEPTTPSPLPTQSPPTHGNYCLTDGCRKAAKNLRLSMNLQADPCDDFYEYSCGLWSRLNPIEEGSARRTSFTVLVDQNSADLKQFLNDLSREQTSNGSIGLLRRVYDACMDEDSIEKVGSKPLFDLLEQAFSEEHKLGKFTQTTHSLESLIAKLWMSFGISSIITPYVSADEKDAKTNILVLDQASLGLGSKSEDYYLKNDSFHQSIRHAYAETAKKIYHLMSNDPSGNMKAEDDIDGAVERIMNFEIALARINTPADKRRDPTKMYNKMTIDELQATGNKFNWSNFFALFKPLEYVNVVEPEYVRKMNALLDETDTDIIYGYLSWRLILNRLPFLERRYSDIYYELLKKLRDQDREKDRSKFCVAYVTGEADEGHEFLGYAMGKIFVQRKNFDNECRSDVNEMVTELRKAFNLLLNENNWMDEETKQRAKEKINQMISSVGYPEEINKLDSIYGPLLEKHAEYEDTVINGNDSFFVINTKILTWLRQKQNNQIGKPFDRHDFGGSPVIVNAWYAPSKNSIVFPAGILQPPFYDKTSPAAVNFGSIGSVIGHEITHGFDDQGAEYDSYGNLNKWWTNSSKEKFEEKVQCFVDQYSRFCYPELGDNVCVKGENTKGENIADNGGIKQSFAAYKALTKGKPQEVLPSLEQFTMDQIFFLSFANFWCGNFRNKFLQNMIDTNEHAPGRNRVVGTLQNFDEFAKAFNCPLGSVMNPEKKCVVW</sequence>
<dbReference type="PROSITE" id="PS51710">
    <property type="entry name" value="G_OBG"/>
    <property type="match status" value="1"/>
</dbReference>
<keyword evidence="9" id="KW-0482">Metalloprotease</keyword>
<evidence type="ECO:0000256" key="8">
    <source>
        <dbReference type="ARBA" id="ARBA00022833"/>
    </source>
</evidence>
<comment type="similarity">
    <text evidence="2">Belongs to the peptidase M13 family.</text>
</comment>
<feature type="domain" description="OBG-type G" evidence="14">
    <location>
        <begin position="475"/>
        <end position="676"/>
    </location>
</feature>
<keyword evidence="3" id="KW-0645">Protease</keyword>
<dbReference type="Gene3D" id="3.40.390.10">
    <property type="entry name" value="Collagenase (Catalytic Domain)"/>
    <property type="match status" value="1"/>
</dbReference>